<gene>
    <name evidence="3" type="ORF">WMW71_10170</name>
</gene>
<dbReference type="Pfam" id="PF19838">
    <property type="entry name" value="LptD_2"/>
    <property type="match status" value="1"/>
</dbReference>
<feature type="compositionally biased region" description="Basic and acidic residues" evidence="1">
    <location>
        <begin position="708"/>
        <end position="729"/>
    </location>
</feature>
<dbReference type="PANTHER" id="PTHR30189:SF1">
    <property type="entry name" value="LPS-ASSEMBLY PROTEIN LPTD"/>
    <property type="match status" value="1"/>
</dbReference>
<evidence type="ECO:0000313" key="3">
    <source>
        <dbReference type="EMBL" id="MEK8180703.1"/>
    </source>
</evidence>
<dbReference type="InterPro" id="IPR050218">
    <property type="entry name" value="LptD"/>
</dbReference>
<evidence type="ECO:0000259" key="2">
    <source>
        <dbReference type="Pfam" id="PF19838"/>
    </source>
</evidence>
<dbReference type="InterPro" id="IPR045659">
    <property type="entry name" value="LptD_2"/>
</dbReference>
<protein>
    <submittedName>
        <fullName evidence="3">LPS assembly protein LptD</fullName>
    </submittedName>
</protein>
<keyword evidence="4" id="KW-1185">Reference proteome</keyword>
<reference evidence="3 4" key="1">
    <citation type="submission" date="2024-04" db="EMBL/GenBank/DDBJ databases">
        <title>draft genome sequnece of Flavobacterium buctense JCM 30750.</title>
        <authorList>
            <person name="Kim D.-U."/>
        </authorList>
    </citation>
    <scope>NUCLEOTIDE SEQUENCE [LARGE SCALE GENOMIC DNA]</scope>
    <source>
        <strain evidence="3 4">JCM 30750</strain>
    </source>
</reference>
<sequence>MGNAKTYSQDLPPKNNPFPAKNQADSTKVELKDLTKVIDSTKKDSIKPKKAFLDGKIKRKAVDYEKLDQKKKLITLYNKAEVYYQDIELKSGIIVIDYQKDEIYAGRIKDSLGNLTQRPVFKQGANVVEPDSIRFNTKTKKALVWNSRSQQGEMNIKARITKKENDSVYFMKGARFTTAKDIDNPEYYFQTDRVKLVPGKKVVVGVTNMVIADVPTPIALPFAFFPMSDKARSGLIMPTYNDSNTRGFSLQNGGYYFALSDHYDLAILGDYFTNGSYGFRFESSYAKRYKFLGNINVRFENLIQSERGYPDYSRANNYNIQWSHSKDGKSNPNSRFSASVNLGSSQYFRQSLNQMNVSSGLNNTLSSSISYSKTFNSVPQVNLSLTATHSQNTNTEQINMTLPTLQMSVDRIFPFAPKDGIKKGFFKNINLQYNLRGENRIQTTDSLFFKSEMFRDAKVGFQHSIPLSTNFKIFKYFSATTSVNYNEVWYLKTIRKQYDANVNEVVDTEVQGFDAFRTYSFTAGVGTTIYGTFNLGETKKIQAIRHVMRPNITYSYTPSFEKYFDTYDPDGSGTMVKDYTRFDGGIFGAPGKNMSNNVGFNLSNTFEAKVTDKDSTATEPKKVMLLNNLNFSTSYDITADSLRWSPMRVSGGTQILNQKMNINFAATLDPYAINNAGRRIDTWNIDNGGSLFRMTSANMTLNYSFSSKDGDGDDKKNEQGKRNGGREDDLFGTNTDLSDRRQSQFEEDDGEEKPPTEFFKYELPWDMTLAYSLTYSNNSREQEITGNSIMISMNTDLTPKWKIGVSTGYDFVQRGVTFTQFRFERDLLSWRMDFNWVPFGENAYWGFFIGIKSGVLSDIKWDRRSLPDRTLR</sequence>
<feature type="region of interest" description="Disordered" evidence="1">
    <location>
        <begin position="1"/>
        <end position="26"/>
    </location>
</feature>
<dbReference type="PANTHER" id="PTHR30189">
    <property type="entry name" value="LPS-ASSEMBLY PROTEIN"/>
    <property type="match status" value="1"/>
</dbReference>
<organism evidence="3 4">
    <name type="scientific">Flavobacterium buctense</name>
    <dbReference type="NCBI Taxonomy" id="1648146"/>
    <lineage>
        <taxon>Bacteria</taxon>
        <taxon>Pseudomonadati</taxon>
        <taxon>Bacteroidota</taxon>
        <taxon>Flavobacteriia</taxon>
        <taxon>Flavobacteriales</taxon>
        <taxon>Flavobacteriaceae</taxon>
        <taxon>Flavobacterium</taxon>
    </lineage>
</organism>
<evidence type="ECO:0000313" key="4">
    <source>
        <dbReference type="Proteomes" id="UP001491349"/>
    </source>
</evidence>
<evidence type="ECO:0000256" key="1">
    <source>
        <dbReference type="SAM" id="MobiDB-lite"/>
    </source>
</evidence>
<accession>A0ABU9E225</accession>
<dbReference type="EMBL" id="JBBPCB010000006">
    <property type="protein sequence ID" value="MEK8180703.1"/>
    <property type="molecule type" value="Genomic_DNA"/>
</dbReference>
<comment type="caution">
    <text evidence="3">The sequence shown here is derived from an EMBL/GenBank/DDBJ whole genome shotgun (WGS) entry which is preliminary data.</text>
</comment>
<name>A0ABU9E225_9FLAO</name>
<feature type="region of interest" description="Disordered" evidence="1">
    <location>
        <begin position="705"/>
        <end position="756"/>
    </location>
</feature>
<dbReference type="Proteomes" id="UP001491349">
    <property type="component" value="Unassembled WGS sequence"/>
</dbReference>
<feature type="domain" description="LPS-assembly protein LptD central" evidence="2">
    <location>
        <begin position="202"/>
        <end position="671"/>
    </location>
</feature>
<proteinExistence type="predicted"/>